<feature type="domain" description="PITH" evidence="1">
    <location>
        <begin position="92"/>
        <end position="126"/>
    </location>
</feature>
<sequence length="133" mass="15242">MPLEIIERLDPLTTLTPRSVLLQPSYVHYASLIQPLADRLRTTARKTAHLYMVYGATEHIYKACAAQADYKITWKRTQQVAQKERALSQKTAARLLALFLPDNFGDGDEDETRIGYLGFKGKWLQLGRPRRHS</sequence>
<protein>
    <recommendedName>
        <fullName evidence="1">PITH domain-containing protein</fullName>
    </recommendedName>
</protein>
<dbReference type="RefSeq" id="XP_060278033.1">
    <property type="nucleotide sequence ID" value="XM_060430378.1"/>
</dbReference>
<dbReference type="GeneID" id="85313565"/>
<evidence type="ECO:0000313" key="3">
    <source>
        <dbReference type="Proteomes" id="UP001244011"/>
    </source>
</evidence>
<name>A0AAJ0FI71_9PEZI</name>
<evidence type="ECO:0000259" key="1">
    <source>
        <dbReference type="Pfam" id="PF06201"/>
    </source>
</evidence>
<reference evidence="2" key="1">
    <citation type="submission" date="2023-06" db="EMBL/GenBank/DDBJ databases">
        <title>Genome-scale phylogeny and comparative genomics of the fungal order Sordariales.</title>
        <authorList>
            <consortium name="Lawrence Berkeley National Laboratory"/>
            <person name="Hensen N."/>
            <person name="Bonometti L."/>
            <person name="Westerberg I."/>
            <person name="Brannstrom I.O."/>
            <person name="Guillou S."/>
            <person name="Cros-Aarteil S."/>
            <person name="Calhoun S."/>
            <person name="Haridas S."/>
            <person name="Kuo A."/>
            <person name="Mondo S."/>
            <person name="Pangilinan J."/>
            <person name="Riley R."/>
            <person name="Labutti K."/>
            <person name="Andreopoulos B."/>
            <person name="Lipzen A."/>
            <person name="Chen C."/>
            <person name="Yanf M."/>
            <person name="Daum C."/>
            <person name="Ng V."/>
            <person name="Clum A."/>
            <person name="Steindorff A."/>
            <person name="Ohm R."/>
            <person name="Martin F."/>
            <person name="Silar P."/>
            <person name="Natvig D."/>
            <person name="Lalanne C."/>
            <person name="Gautier V."/>
            <person name="Ament-Velasquez S.L."/>
            <person name="Kruys A."/>
            <person name="Hutchinson M.I."/>
            <person name="Powell A.J."/>
            <person name="Barry K."/>
            <person name="Miller A.N."/>
            <person name="Grigoriev I.V."/>
            <person name="Debuchy R."/>
            <person name="Gladieux P."/>
            <person name="Thoren M.H."/>
            <person name="Johannesson H."/>
        </authorList>
    </citation>
    <scope>NUCLEOTIDE SEQUENCE</scope>
    <source>
        <strain evidence="2">8032-3</strain>
    </source>
</reference>
<gene>
    <name evidence="2" type="ORF">QBC33DRAFT_564414</name>
</gene>
<dbReference type="Pfam" id="PF06201">
    <property type="entry name" value="PITH"/>
    <property type="match status" value="1"/>
</dbReference>
<comment type="caution">
    <text evidence="2">The sequence shown here is derived from an EMBL/GenBank/DDBJ whole genome shotgun (WGS) entry which is preliminary data.</text>
</comment>
<dbReference type="EMBL" id="MU839050">
    <property type="protein sequence ID" value="KAK1761820.1"/>
    <property type="molecule type" value="Genomic_DNA"/>
</dbReference>
<proteinExistence type="predicted"/>
<keyword evidence="3" id="KW-1185">Reference proteome</keyword>
<dbReference type="InterPro" id="IPR010400">
    <property type="entry name" value="PITH_dom"/>
</dbReference>
<dbReference type="AlphaFoldDB" id="A0AAJ0FI71"/>
<accession>A0AAJ0FI71</accession>
<dbReference type="Proteomes" id="UP001244011">
    <property type="component" value="Unassembled WGS sequence"/>
</dbReference>
<evidence type="ECO:0000313" key="2">
    <source>
        <dbReference type="EMBL" id="KAK1761820.1"/>
    </source>
</evidence>
<organism evidence="2 3">
    <name type="scientific">Phialemonium atrogriseum</name>
    <dbReference type="NCBI Taxonomy" id="1093897"/>
    <lineage>
        <taxon>Eukaryota</taxon>
        <taxon>Fungi</taxon>
        <taxon>Dikarya</taxon>
        <taxon>Ascomycota</taxon>
        <taxon>Pezizomycotina</taxon>
        <taxon>Sordariomycetes</taxon>
        <taxon>Sordariomycetidae</taxon>
        <taxon>Cephalothecales</taxon>
        <taxon>Cephalothecaceae</taxon>
        <taxon>Phialemonium</taxon>
    </lineage>
</organism>